<keyword evidence="3" id="KW-0819">tRNA processing</keyword>
<dbReference type="EC" id="5.4.99.25" evidence="2"/>
<feature type="region of interest" description="Disordered" evidence="5">
    <location>
        <begin position="380"/>
        <end position="432"/>
    </location>
</feature>
<dbReference type="InterPro" id="IPR032819">
    <property type="entry name" value="TruB_C"/>
</dbReference>
<dbReference type="Pfam" id="PF16198">
    <property type="entry name" value="TruB_C_2"/>
    <property type="match status" value="1"/>
</dbReference>
<evidence type="ECO:0000256" key="5">
    <source>
        <dbReference type="SAM" id="MobiDB-lite"/>
    </source>
</evidence>
<dbReference type="InterPro" id="IPR014780">
    <property type="entry name" value="tRNA_psdUridine_synth_TruB"/>
</dbReference>
<keyword evidence="9" id="KW-1185">Reference proteome</keyword>
<reference evidence="9" key="1">
    <citation type="journal article" date="2019" name="Nat. Commun.">
        <title>Expansion of phycobilisome linker gene families in mesophilic red algae.</title>
        <authorList>
            <person name="Lee J."/>
            <person name="Kim D."/>
            <person name="Bhattacharya D."/>
            <person name="Yoon H.S."/>
        </authorList>
    </citation>
    <scope>NUCLEOTIDE SEQUENCE [LARGE SCALE GENOMIC DNA]</scope>
    <source>
        <strain evidence="9">CCMP 1328</strain>
    </source>
</reference>
<dbReference type="GO" id="GO:1990481">
    <property type="term" value="P:mRNA pseudouridine synthesis"/>
    <property type="evidence" value="ECO:0007669"/>
    <property type="project" value="TreeGrafter"/>
</dbReference>
<keyword evidence="4" id="KW-0413">Isomerase</keyword>
<evidence type="ECO:0000313" key="9">
    <source>
        <dbReference type="Proteomes" id="UP000324585"/>
    </source>
</evidence>
<dbReference type="GO" id="GO:0003723">
    <property type="term" value="F:RNA binding"/>
    <property type="evidence" value="ECO:0007669"/>
    <property type="project" value="InterPro"/>
</dbReference>
<evidence type="ECO:0000256" key="3">
    <source>
        <dbReference type="ARBA" id="ARBA00022694"/>
    </source>
</evidence>
<organism evidence="8 9">
    <name type="scientific">Porphyridium purpureum</name>
    <name type="common">Red alga</name>
    <name type="synonym">Porphyridium cruentum</name>
    <dbReference type="NCBI Taxonomy" id="35688"/>
    <lineage>
        <taxon>Eukaryota</taxon>
        <taxon>Rhodophyta</taxon>
        <taxon>Bangiophyceae</taxon>
        <taxon>Porphyridiales</taxon>
        <taxon>Porphyridiaceae</taxon>
        <taxon>Porphyridium</taxon>
    </lineage>
</organism>
<accession>A0A5J4Z7I6</accession>
<feature type="domain" description="Pseudouridine synthase II N-terminal" evidence="6">
    <location>
        <begin position="162"/>
        <end position="291"/>
    </location>
</feature>
<dbReference type="InterPro" id="IPR020103">
    <property type="entry name" value="PsdUridine_synth_cat_dom_sf"/>
</dbReference>
<evidence type="ECO:0000259" key="6">
    <source>
        <dbReference type="Pfam" id="PF01509"/>
    </source>
</evidence>
<dbReference type="Gene3D" id="3.30.2350.10">
    <property type="entry name" value="Pseudouridine synthase"/>
    <property type="match status" value="1"/>
</dbReference>
<dbReference type="SUPFAM" id="SSF55120">
    <property type="entry name" value="Pseudouridine synthase"/>
    <property type="match status" value="1"/>
</dbReference>
<proteinExistence type="inferred from homology"/>
<dbReference type="AlphaFoldDB" id="A0A5J4Z7I6"/>
<dbReference type="PANTHER" id="PTHR13767:SF2">
    <property type="entry name" value="PSEUDOURIDYLATE SYNTHASE TRUB1"/>
    <property type="match status" value="1"/>
</dbReference>
<dbReference type="OrthoDB" id="2811at2759"/>
<sequence length="432" mass="49448">MAGSWWPALPQAGAPFARLLRARILASWGHHYRRTLFVCGPNLKYIGNMTVHDFRKLRRAKALERKQQEEQLAHAIQEVRKSGIRKVPDCHFLILDKPKGEKGGIVLNTATRALSSVLYPALKFRHYALWLKYYKKKGSTLRLYQIGSLRKLNVRILDPLPAFASGVIVLGIERANTILEMFQGGTKEFEVEAEFGTSTNTYLQDGHVTETRKFDHVTEESVKQIVRERFTGNIMQVPPRDSHVMVLGKPICKHKYPEKILHLEARPGMVHSFEVTKVELPRVCFRIECDERLFVRKLIHDLAHALDTCAHVTELRRTRWGVFKVEDAIPATPEMLPDLDPKVLDYLKHANALIPGCFDVADPYPIDDMEEYFERKMKRGRGNRFKDADETDADSMDTNEHNGPAASEESGELHQKMESADQREPSVSDKEQ</sequence>
<dbReference type="GO" id="GO:0160148">
    <property type="term" value="F:tRNA pseudouridine(55) synthase activity"/>
    <property type="evidence" value="ECO:0007669"/>
    <property type="project" value="UniProtKB-EC"/>
</dbReference>
<evidence type="ECO:0000256" key="4">
    <source>
        <dbReference type="ARBA" id="ARBA00023235"/>
    </source>
</evidence>
<evidence type="ECO:0000256" key="1">
    <source>
        <dbReference type="ARBA" id="ARBA00008999"/>
    </source>
</evidence>
<comment type="caution">
    <text evidence="8">The sequence shown here is derived from an EMBL/GenBank/DDBJ whole genome shotgun (WGS) entry which is preliminary data.</text>
</comment>
<evidence type="ECO:0000256" key="2">
    <source>
        <dbReference type="ARBA" id="ARBA00012787"/>
    </source>
</evidence>
<name>A0A5J4Z7I6_PORPP</name>
<evidence type="ECO:0000313" key="8">
    <source>
        <dbReference type="EMBL" id="KAA8499676.1"/>
    </source>
</evidence>
<dbReference type="PANTHER" id="PTHR13767">
    <property type="entry name" value="TRNA-PSEUDOURIDINE SYNTHASE"/>
    <property type="match status" value="1"/>
</dbReference>
<dbReference type="GO" id="GO:0005634">
    <property type="term" value="C:nucleus"/>
    <property type="evidence" value="ECO:0007669"/>
    <property type="project" value="TreeGrafter"/>
</dbReference>
<dbReference type="GO" id="GO:0006400">
    <property type="term" value="P:tRNA modification"/>
    <property type="evidence" value="ECO:0007669"/>
    <property type="project" value="TreeGrafter"/>
</dbReference>
<gene>
    <name evidence="8" type="ORF">FVE85_7261</name>
</gene>
<comment type="similarity">
    <text evidence="1">Belongs to the pseudouridine synthase TruB family.</text>
</comment>
<feature type="domain" description="tRNA pseudouridylate synthase B C-terminal" evidence="7">
    <location>
        <begin position="296"/>
        <end position="328"/>
    </location>
</feature>
<feature type="compositionally biased region" description="Basic and acidic residues" evidence="5">
    <location>
        <begin position="411"/>
        <end position="432"/>
    </location>
</feature>
<dbReference type="InterPro" id="IPR002501">
    <property type="entry name" value="PsdUridine_synth_N"/>
</dbReference>
<evidence type="ECO:0000259" key="7">
    <source>
        <dbReference type="Pfam" id="PF16198"/>
    </source>
</evidence>
<dbReference type="Pfam" id="PF01509">
    <property type="entry name" value="TruB_N"/>
    <property type="match status" value="1"/>
</dbReference>
<protein>
    <recommendedName>
        <fullName evidence="2">tRNA pseudouridine(55) synthase</fullName>
        <ecNumber evidence="2">5.4.99.25</ecNumber>
    </recommendedName>
</protein>
<dbReference type="EMBL" id="VRMN01000001">
    <property type="protein sequence ID" value="KAA8499676.1"/>
    <property type="molecule type" value="Genomic_DNA"/>
</dbReference>
<dbReference type="Proteomes" id="UP000324585">
    <property type="component" value="Unassembled WGS sequence"/>
</dbReference>